<organism evidence="3 4">
    <name type="scientific">Acinetobacter baumannii</name>
    <dbReference type="NCBI Taxonomy" id="470"/>
    <lineage>
        <taxon>Bacteria</taxon>
        <taxon>Pseudomonadati</taxon>
        <taxon>Pseudomonadota</taxon>
        <taxon>Gammaproteobacteria</taxon>
        <taxon>Moraxellales</taxon>
        <taxon>Moraxellaceae</taxon>
        <taxon>Acinetobacter</taxon>
        <taxon>Acinetobacter calcoaceticus/baumannii complex</taxon>
    </lineage>
</organism>
<feature type="region of interest" description="Disordered" evidence="1">
    <location>
        <begin position="209"/>
        <end position="246"/>
    </location>
</feature>
<proteinExistence type="predicted"/>
<dbReference type="GO" id="GO:0006950">
    <property type="term" value="P:response to stress"/>
    <property type="evidence" value="ECO:0007669"/>
    <property type="project" value="UniProtKB-ARBA"/>
</dbReference>
<evidence type="ECO:0000313" key="3">
    <source>
        <dbReference type="EMBL" id="SST31680.1"/>
    </source>
</evidence>
<dbReference type="Proteomes" id="UP000252694">
    <property type="component" value="Unassembled WGS sequence"/>
</dbReference>
<accession>A0A333W7T5</accession>
<dbReference type="RefSeq" id="WP_114190197.1">
    <property type="nucleotide sequence ID" value="NZ_JAIGUW010000030.1"/>
</dbReference>
<evidence type="ECO:0000256" key="1">
    <source>
        <dbReference type="SAM" id="MobiDB-lite"/>
    </source>
</evidence>
<feature type="domain" description="SprT-like" evidence="2">
    <location>
        <begin position="17"/>
        <end position="119"/>
    </location>
</feature>
<evidence type="ECO:0000259" key="2">
    <source>
        <dbReference type="Pfam" id="PF10263"/>
    </source>
</evidence>
<dbReference type="Pfam" id="PF10263">
    <property type="entry name" value="SprT-like"/>
    <property type="match status" value="1"/>
</dbReference>
<sequence>MNIKNRTTLQFYEELQLVYDRFNERLFKNELPDCLITLQRINKNTGYWSENRFASTEDDTAYTHELALNPDYFGTQPLLNIFKCYAHEMCHMKQSIFGEPSKRSYHNAEFAAFMLEIGLIMTDDGTKEGRTTGEKMTEIVVPDGLFIQVCNELVDEGRIIKWYDKYAPKTISSLEMIQEQVQLLESIPTASPKLFHIALLGNEINSALKSPKKEKPVAEPSKAQDSLTGYAIPTSDEEEEPTPTTMNPFDVAIGLIDISNTGANLGGYYPTAFDEDPLDDDDKPIPEPKVVKLYKGEQPNGDDNEFIVLKETMIGGTLYQELGLANFEEPEPEPKKQTRASFACPECGRDATCSPTFRLSCTECEVELVPSKSIDKNQVKKNKKAAKADQGDAE</sequence>
<reference evidence="3 4" key="1">
    <citation type="submission" date="2018-07" db="EMBL/GenBank/DDBJ databases">
        <authorList>
            <consortium name="Pathogen Informatics"/>
        </authorList>
    </citation>
    <scope>NUCLEOTIDE SEQUENCE [LARGE SCALE GENOMIC DNA]</scope>
    <source>
        <strain evidence="3 4">4300STDY7045823</strain>
    </source>
</reference>
<name>A0A333W7T5_ACIBA</name>
<dbReference type="InterPro" id="IPR006640">
    <property type="entry name" value="SprT-like_domain"/>
</dbReference>
<evidence type="ECO:0000313" key="4">
    <source>
        <dbReference type="Proteomes" id="UP000252694"/>
    </source>
</evidence>
<gene>
    <name evidence="3" type="ORF">SAMEA104305318_03786</name>
</gene>
<dbReference type="EMBL" id="UFMQ01000031">
    <property type="protein sequence ID" value="SST31680.1"/>
    <property type="molecule type" value="Genomic_DNA"/>
</dbReference>
<protein>
    <submittedName>
        <fullName evidence="3">SprT-like family</fullName>
    </submittedName>
</protein>
<dbReference type="AlphaFoldDB" id="A0A333W7T5"/>